<dbReference type="KEGG" id="egl:EGR_03513"/>
<evidence type="ECO:0000313" key="1">
    <source>
        <dbReference type="EMBL" id="EUB61699.1"/>
    </source>
</evidence>
<protein>
    <submittedName>
        <fullName evidence="1">Uncharacterized protein</fullName>
    </submittedName>
</protein>
<dbReference type="EMBL" id="APAU02000018">
    <property type="protein sequence ID" value="EUB61699.1"/>
    <property type="molecule type" value="Genomic_DNA"/>
</dbReference>
<gene>
    <name evidence="1" type="ORF">EGR_03513</name>
</gene>
<proteinExistence type="predicted"/>
<dbReference type="Proteomes" id="UP000019149">
    <property type="component" value="Unassembled WGS sequence"/>
</dbReference>
<dbReference type="RefSeq" id="XP_024352895.1">
    <property type="nucleotide sequence ID" value="XM_024492762.1"/>
</dbReference>
<dbReference type="GeneID" id="36339228"/>
<reference evidence="1 2" key="1">
    <citation type="journal article" date="2013" name="Nat. Genet.">
        <title>The genome of the hydatid tapeworm Echinococcus granulosus.</title>
        <authorList>
            <person name="Zheng H."/>
            <person name="Zhang W."/>
            <person name="Zhang L."/>
            <person name="Zhang Z."/>
            <person name="Li J."/>
            <person name="Lu G."/>
            <person name="Zhu Y."/>
            <person name="Wang Y."/>
            <person name="Huang Y."/>
            <person name="Liu J."/>
            <person name="Kang H."/>
            <person name="Chen J."/>
            <person name="Wang L."/>
            <person name="Chen A."/>
            <person name="Yu S."/>
            <person name="Gao Z."/>
            <person name="Jin L."/>
            <person name="Gu W."/>
            <person name="Wang Z."/>
            <person name="Zhao L."/>
            <person name="Shi B."/>
            <person name="Wen H."/>
            <person name="Lin R."/>
            <person name="Jones M.K."/>
            <person name="Brejova B."/>
            <person name="Vinar T."/>
            <person name="Zhao G."/>
            <person name="McManus D.P."/>
            <person name="Chen Z."/>
            <person name="Zhou Y."/>
            <person name="Wang S."/>
        </authorList>
    </citation>
    <scope>NUCLEOTIDE SEQUENCE [LARGE SCALE GENOMIC DNA]</scope>
</reference>
<organism evidence="1 2">
    <name type="scientific">Echinococcus granulosus</name>
    <name type="common">Hydatid tapeworm</name>
    <dbReference type="NCBI Taxonomy" id="6210"/>
    <lineage>
        <taxon>Eukaryota</taxon>
        <taxon>Metazoa</taxon>
        <taxon>Spiralia</taxon>
        <taxon>Lophotrochozoa</taxon>
        <taxon>Platyhelminthes</taxon>
        <taxon>Cestoda</taxon>
        <taxon>Eucestoda</taxon>
        <taxon>Cyclophyllidea</taxon>
        <taxon>Taeniidae</taxon>
        <taxon>Echinococcus</taxon>
        <taxon>Echinococcus granulosus group</taxon>
    </lineage>
</organism>
<dbReference type="AlphaFoldDB" id="W6V5S0"/>
<dbReference type="CTD" id="36339228"/>
<accession>W6V5S0</accession>
<name>W6V5S0_ECHGR</name>
<keyword evidence="2" id="KW-1185">Reference proteome</keyword>
<comment type="caution">
    <text evidence="1">The sequence shown here is derived from an EMBL/GenBank/DDBJ whole genome shotgun (WGS) entry which is preliminary data.</text>
</comment>
<evidence type="ECO:0000313" key="2">
    <source>
        <dbReference type="Proteomes" id="UP000019149"/>
    </source>
</evidence>
<sequence length="75" mass="8611">MQIICFITYVKQYCKLFPTPQALLLFTTVYTLFTADAENKRNQSFSSSFSLSSSFSWRGYTFMATELVQPANESL</sequence>